<dbReference type="Gene3D" id="3.40.50.11660">
    <property type="entry name" value="Glycosyl transferase family 10, C-terminal domain"/>
    <property type="match status" value="1"/>
</dbReference>
<keyword evidence="8" id="KW-1185">Reference proteome</keyword>
<comment type="pathway">
    <text evidence="1">Protein modification; protein glycosylation.</text>
</comment>
<dbReference type="GO" id="GO:0046920">
    <property type="term" value="F:alpha-(1-&gt;3)-fucosyltransferase activity"/>
    <property type="evidence" value="ECO:0007669"/>
    <property type="project" value="TreeGrafter"/>
</dbReference>
<keyword evidence="5" id="KW-0333">Golgi apparatus</keyword>
<dbReference type="InParanoid" id="G5A4X5"/>
<dbReference type="SUPFAM" id="SSF53756">
    <property type="entry name" value="UDP-Glycosyltransferase/glycogen phosphorylase"/>
    <property type="match status" value="1"/>
</dbReference>
<evidence type="ECO:0000256" key="4">
    <source>
        <dbReference type="ARBA" id="ARBA00022679"/>
    </source>
</evidence>
<keyword evidence="5" id="KW-0472">Membrane</keyword>
<evidence type="ECO:0000256" key="3">
    <source>
        <dbReference type="ARBA" id="ARBA00022676"/>
    </source>
</evidence>
<dbReference type="Proteomes" id="UP000002640">
    <property type="component" value="Unassembled WGS sequence"/>
</dbReference>
<feature type="domain" description="Fucosyltransferase C-terminal" evidence="6">
    <location>
        <begin position="202"/>
        <end position="337"/>
    </location>
</feature>
<evidence type="ECO:0000259" key="6">
    <source>
        <dbReference type="Pfam" id="PF00852"/>
    </source>
</evidence>
<evidence type="ECO:0000256" key="1">
    <source>
        <dbReference type="ARBA" id="ARBA00004922"/>
    </source>
</evidence>
<reference evidence="7 8" key="1">
    <citation type="journal article" date="2006" name="Science">
        <title>Phytophthora genome sequences uncover evolutionary origins and mechanisms of pathogenesis.</title>
        <authorList>
            <person name="Tyler B.M."/>
            <person name="Tripathy S."/>
            <person name="Zhang X."/>
            <person name="Dehal P."/>
            <person name="Jiang R.H."/>
            <person name="Aerts A."/>
            <person name="Arredondo F.D."/>
            <person name="Baxter L."/>
            <person name="Bensasson D."/>
            <person name="Beynon J.L."/>
            <person name="Chapman J."/>
            <person name="Damasceno C.M."/>
            <person name="Dorrance A.E."/>
            <person name="Dou D."/>
            <person name="Dickerman A.W."/>
            <person name="Dubchak I.L."/>
            <person name="Garbelotto M."/>
            <person name="Gijzen M."/>
            <person name="Gordon S.G."/>
            <person name="Govers F."/>
            <person name="Grunwald N.J."/>
            <person name="Huang W."/>
            <person name="Ivors K.L."/>
            <person name="Jones R.W."/>
            <person name="Kamoun S."/>
            <person name="Krampis K."/>
            <person name="Lamour K.H."/>
            <person name="Lee M.K."/>
            <person name="McDonald W.H."/>
            <person name="Medina M."/>
            <person name="Meijer H.J."/>
            <person name="Nordberg E.K."/>
            <person name="Maclean D.J."/>
            <person name="Ospina-Giraldo M.D."/>
            <person name="Morris P.F."/>
            <person name="Phuntumart V."/>
            <person name="Putnam N.H."/>
            <person name="Rash S."/>
            <person name="Rose J.K."/>
            <person name="Sakihama Y."/>
            <person name="Salamov A.A."/>
            <person name="Savidor A."/>
            <person name="Scheuring C.F."/>
            <person name="Smith B.M."/>
            <person name="Sobral B.W."/>
            <person name="Terry A."/>
            <person name="Torto-Alalibo T.A."/>
            <person name="Win J."/>
            <person name="Xu Z."/>
            <person name="Zhang H."/>
            <person name="Grigoriev I.V."/>
            <person name="Rokhsar D.S."/>
            <person name="Boore J.L."/>
        </authorList>
    </citation>
    <scope>NUCLEOTIDE SEQUENCE [LARGE SCALE GENOMIC DNA]</scope>
    <source>
        <strain evidence="7 8">P6497</strain>
    </source>
</reference>
<dbReference type="AlphaFoldDB" id="G5A4X5"/>
<organism evidence="7 8">
    <name type="scientific">Phytophthora sojae (strain P6497)</name>
    <name type="common">Soybean stem and root rot agent</name>
    <name type="synonym">Phytophthora megasperma f. sp. glycines</name>
    <dbReference type="NCBI Taxonomy" id="1094619"/>
    <lineage>
        <taxon>Eukaryota</taxon>
        <taxon>Sar</taxon>
        <taxon>Stramenopiles</taxon>
        <taxon>Oomycota</taxon>
        <taxon>Peronosporomycetes</taxon>
        <taxon>Peronosporales</taxon>
        <taxon>Peronosporaceae</taxon>
        <taxon>Phytophthora</taxon>
    </lineage>
</organism>
<dbReference type="InterPro" id="IPR001503">
    <property type="entry name" value="Glyco_trans_10"/>
</dbReference>
<name>G5A4X5_PHYSP</name>
<evidence type="ECO:0000256" key="2">
    <source>
        <dbReference type="ARBA" id="ARBA00008919"/>
    </source>
</evidence>
<dbReference type="Pfam" id="PF00852">
    <property type="entry name" value="Glyco_transf_10"/>
    <property type="match status" value="1"/>
</dbReference>
<evidence type="ECO:0000313" key="8">
    <source>
        <dbReference type="Proteomes" id="UP000002640"/>
    </source>
</evidence>
<evidence type="ECO:0000313" key="7">
    <source>
        <dbReference type="EMBL" id="EGZ09724.1"/>
    </source>
</evidence>
<evidence type="ECO:0000256" key="5">
    <source>
        <dbReference type="RuleBase" id="RU003832"/>
    </source>
</evidence>
<gene>
    <name evidence="7" type="ORF">PHYSODRAFT_318325</name>
</gene>
<dbReference type="EC" id="2.4.1.-" evidence="5"/>
<keyword evidence="5" id="KW-0812">Transmembrane</keyword>
<dbReference type="PANTHER" id="PTHR11929:SF194">
    <property type="entry name" value="ALPHA-(1,3)-FUCOSYLTRANSFERASE 10"/>
    <property type="match status" value="1"/>
</dbReference>
<keyword evidence="4 5" id="KW-0808">Transferase</keyword>
<dbReference type="InterPro" id="IPR038577">
    <property type="entry name" value="GT10-like_C_sf"/>
</dbReference>
<dbReference type="RefSeq" id="XP_009534585.1">
    <property type="nucleotide sequence ID" value="XM_009536290.1"/>
</dbReference>
<sequence length="379" mass="42688">MCPAIAQKLRARVQQEFEIAKTSLTINPAFLELWRHNLFVASADNPFIIGYTPESSYASIVFECIFKTILEHHGRPILVVSEKALHVNYQNHPDVFIFSIFDADCDPMSNPGCPEMIAHYMDQYLLPVDSSSKLMMISGEAIDTQALDDRVPLLSSVSSVTRTQHVYLPVVSISFAERLQHIPLDLLTPAPPDPISRRFCAYLYARCERPHRERMFDLLNALEPVDALGICAGSSRPPDKAYKASRYFKWFNDEAIASYQRYKFVVAFENSAEPGYVTEKLANPLLAGSIPIYLGNSTTASELFNPDSYIDCGRFGKLEECAEFVVRVHNSPELYAKMRNAPPIRNMTAFTEAFSWHPSVPSRGLADKVAKMLFLNTSK</sequence>
<dbReference type="KEGG" id="psoj:PHYSODRAFT_318325"/>
<proteinExistence type="inferred from homology"/>
<comment type="subcellular location">
    <subcellularLocation>
        <location evidence="5">Golgi apparatus</location>
        <location evidence="5">Golgi stack membrane</location>
        <topology evidence="5">Single-pass type II membrane protein</topology>
    </subcellularLocation>
</comment>
<dbReference type="UniPathway" id="UPA00378"/>
<dbReference type="EMBL" id="JH159159">
    <property type="protein sequence ID" value="EGZ09724.1"/>
    <property type="molecule type" value="Genomic_DNA"/>
</dbReference>
<accession>G5A4X5</accession>
<dbReference type="GeneID" id="20644188"/>
<dbReference type="GO" id="GO:0032580">
    <property type="term" value="C:Golgi cisterna membrane"/>
    <property type="evidence" value="ECO:0007669"/>
    <property type="project" value="UniProtKB-SubCell"/>
</dbReference>
<protein>
    <recommendedName>
        <fullName evidence="5">Fucosyltransferase</fullName>
        <ecNumber evidence="5">2.4.1.-</ecNumber>
    </recommendedName>
</protein>
<comment type="similarity">
    <text evidence="2 5">Belongs to the glycosyltransferase 10 family.</text>
</comment>
<dbReference type="InterPro" id="IPR055270">
    <property type="entry name" value="Glyco_tran_10_C"/>
</dbReference>
<dbReference type="PANTHER" id="PTHR11929">
    <property type="entry name" value="ALPHA- 1,3 -FUCOSYLTRANSFERASE"/>
    <property type="match status" value="1"/>
</dbReference>
<dbReference type="OMA" id="DCEPIAN"/>
<keyword evidence="3 5" id="KW-0328">Glycosyltransferase</keyword>